<name>A0A9P4I9B1_9PEZI</name>
<feature type="region of interest" description="Disordered" evidence="1">
    <location>
        <begin position="115"/>
        <end position="218"/>
    </location>
</feature>
<protein>
    <recommendedName>
        <fullName evidence="2">WW domain-containing protein</fullName>
    </recommendedName>
</protein>
<comment type="caution">
    <text evidence="3">The sequence shown here is derived from an EMBL/GenBank/DDBJ whole genome shotgun (WGS) entry which is preliminary data.</text>
</comment>
<feature type="region of interest" description="Disordered" evidence="1">
    <location>
        <begin position="614"/>
        <end position="633"/>
    </location>
</feature>
<evidence type="ECO:0000259" key="2">
    <source>
        <dbReference type="PROSITE" id="PS50020"/>
    </source>
</evidence>
<evidence type="ECO:0000313" key="3">
    <source>
        <dbReference type="EMBL" id="KAF2096404.1"/>
    </source>
</evidence>
<feature type="compositionally biased region" description="Basic residues" evidence="1">
    <location>
        <begin position="197"/>
        <end position="206"/>
    </location>
</feature>
<organism evidence="3 4">
    <name type="scientific">Rhizodiscina lignyota</name>
    <dbReference type="NCBI Taxonomy" id="1504668"/>
    <lineage>
        <taxon>Eukaryota</taxon>
        <taxon>Fungi</taxon>
        <taxon>Dikarya</taxon>
        <taxon>Ascomycota</taxon>
        <taxon>Pezizomycotina</taxon>
        <taxon>Dothideomycetes</taxon>
        <taxon>Pleosporomycetidae</taxon>
        <taxon>Aulographales</taxon>
        <taxon>Rhizodiscinaceae</taxon>
        <taxon>Rhizodiscina</taxon>
    </lineage>
</organism>
<feature type="domain" description="WW" evidence="2">
    <location>
        <begin position="624"/>
        <end position="657"/>
    </location>
</feature>
<feature type="compositionally biased region" description="Low complexity" evidence="1">
    <location>
        <begin position="365"/>
        <end position="388"/>
    </location>
</feature>
<dbReference type="AlphaFoldDB" id="A0A9P4I9B1"/>
<feature type="compositionally biased region" description="Polar residues" evidence="1">
    <location>
        <begin position="172"/>
        <end position="181"/>
    </location>
</feature>
<dbReference type="EMBL" id="ML978129">
    <property type="protein sequence ID" value="KAF2096404.1"/>
    <property type="molecule type" value="Genomic_DNA"/>
</dbReference>
<accession>A0A9P4I9B1</accession>
<reference evidence="3" key="1">
    <citation type="journal article" date="2020" name="Stud. Mycol.">
        <title>101 Dothideomycetes genomes: a test case for predicting lifestyles and emergence of pathogens.</title>
        <authorList>
            <person name="Haridas S."/>
            <person name="Albert R."/>
            <person name="Binder M."/>
            <person name="Bloem J."/>
            <person name="Labutti K."/>
            <person name="Salamov A."/>
            <person name="Andreopoulos B."/>
            <person name="Baker S."/>
            <person name="Barry K."/>
            <person name="Bills G."/>
            <person name="Bluhm B."/>
            <person name="Cannon C."/>
            <person name="Castanera R."/>
            <person name="Culley D."/>
            <person name="Daum C."/>
            <person name="Ezra D."/>
            <person name="Gonzalez J."/>
            <person name="Henrissat B."/>
            <person name="Kuo A."/>
            <person name="Liang C."/>
            <person name="Lipzen A."/>
            <person name="Lutzoni F."/>
            <person name="Magnuson J."/>
            <person name="Mondo S."/>
            <person name="Nolan M."/>
            <person name="Ohm R."/>
            <person name="Pangilinan J."/>
            <person name="Park H.-J."/>
            <person name="Ramirez L."/>
            <person name="Alfaro M."/>
            <person name="Sun H."/>
            <person name="Tritt A."/>
            <person name="Yoshinaga Y."/>
            <person name="Zwiers L.-H."/>
            <person name="Turgeon B."/>
            <person name="Goodwin S."/>
            <person name="Spatafora J."/>
            <person name="Crous P."/>
            <person name="Grigoriev I."/>
        </authorList>
    </citation>
    <scope>NUCLEOTIDE SEQUENCE</scope>
    <source>
        <strain evidence="3">CBS 133067</strain>
    </source>
</reference>
<feature type="region of interest" description="Disordered" evidence="1">
    <location>
        <begin position="16"/>
        <end position="93"/>
    </location>
</feature>
<feature type="region of interest" description="Disordered" evidence="1">
    <location>
        <begin position="294"/>
        <end position="459"/>
    </location>
</feature>
<feature type="compositionally biased region" description="Low complexity" evidence="1">
    <location>
        <begin position="415"/>
        <end position="429"/>
    </location>
</feature>
<sequence>MASMASAGVLLHSAAQSPVPMSGTPTPSIHSPIPIPPGEADLEPVELEGSMFGELPGHYGSFGQSPAPPRPTSTVHASPATPQDHPPMPPASQAQSLVYHEDQYLQHVQYATAPQPATQPTQYSVPQPHHAQLPSPSPSQMTFQSQQSTNMGTQHQHQHQQNQYQQPSTHQYHPSISSSLYGAQPGQPATGMSQPHPQHHMQHHQSIHQNVAPTSQTPNPLFQAQAQQYTYANPGAQTLQQPVTVNPSTQSVIRPTTPGVHLQNGQLQQVQHPSLPAGHMATNGQVLMQQPTTAGGVAQSPHNVQHPQPHPAMAHTNHQGQHSQGSHIPLSVNQHGHPVHPTQHFHPTPGHIGNGHPTAPAMASIPQLQQHSMPQQVPQQMVHQQPIQTGKPPKKQKLPKLPKLPKPSKSSHRTSISGMSIASSVSSLSTTPDGGIVSPMSPPTYTPTPVIQQPQPQAHAQVPVQVVQQHPQQNMSGVAAKMSGIVYHWYCSKCEAGLSTKNVYFECLICSSADIHSKLCQACYLQGCASNSPPLSHDKTYYISNQDPTLTNDTSIPPQKWTIRRNQFGRIWYQSCTAPVKTHVRPMTAAIPNHSGWIEAKNPNGQIFWVSTVTGQTSGNRPTTGMPKGWREVRTPEGRPFYVNDALELATWVYPGHQPPHNLQTGQHADANVANAMHAQVQVQVQSGNATAPQLVHAPQPLKVGPVNGAVTIHNTVTRPPVAGSVQVTATVMKPQKKKKDKTDSEAKAELKKAGKQAGLAMASGAITGTLKGMGVDSKFAKGISQGVVGMGRAGVRVAKQHMDQQHHQYHQHHHQQPTADDTSSDSDDSSDDGQVIFTPDSPPQGLAAQQVQGQYFVDMSGQGQQQPQSLNQQFQTLQISSDPNASGNAQQTTDNANISIQGDVTLGAAFAGPVDPLSLTQDNTYIVDNSTSIQIDQSQYVDMSSVQVDSSQFNGIASGPVPTDLSGFTTVDASSMSVVDASGSVADGSVSVDAYQAYATQVDVGESNSQGLIDGDVEVDEVDVDVDVDVDCYDSSAGLF</sequence>
<feature type="region of interest" description="Disordered" evidence="1">
    <location>
        <begin position="733"/>
        <end position="759"/>
    </location>
</feature>
<dbReference type="PROSITE" id="PS50020">
    <property type="entry name" value="WW_DOMAIN_2"/>
    <property type="match status" value="1"/>
</dbReference>
<evidence type="ECO:0000256" key="1">
    <source>
        <dbReference type="SAM" id="MobiDB-lite"/>
    </source>
</evidence>
<gene>
    <name evidence="3" type="ORF">NA57DRAFT_78010</name>
</gene>
<feature type="compositionally biased region" description="Polar residues" evidence="1">
    <location>
        <begin position="138"/>
        <end position="153"/>
    </location>
</feature>
<feature type="compositionally biased region" description="Low complexity" evidence="1">
    <location>
        <begin position="447"/>
        <end position="459"/>
    </location>
</feature>
<keyword evidence="4" id="KW-1185">Reference proteome</keyword>
<feature type="region of interest" description="Disordered" evidence="1">
    <location>
        <begin position="799"/>
        <end position="850"/>
    </location>
</feature>
<dbReference type="OrthoDB" id="3946656at2759"/>
<dbReference type="Proteomes" id="UP000799772">
    <property type="component" value="Unassembled WGS sequence"/>
</dbReference>
<feature type="compositionally biased region" description="Low complexity" evidence="1">
    <location>
        <begin position="159"/>
        <end position="171"/>
    </location>
</feature>
<dbReference type="InterPro" id="IPR001202">
    <property type="entry name" value="WW_dom"/>
</dbReference>
<feature type="compositionally biased region" description="Polar residues" evidence="1">
    <location>
        <begin position="614"/>
        <end position="623"/>
    </location>
</feature>
<feature type="compositionally biased region" description="Low complexity" evidence="1">
    <location>
        <begin position="22"/>
        <end position="32"/>
    </location>
</feature>
<evidence type="ECO:0000313" key="4">
    <source>
        <dbReference type="Proteomes" id="UP000799772"/>
    </source>
</evidence>
<dbReference type="CDD" id="cd00201">
    <property type="entry name" value="WW"/>
    <property type="match status" value="1"/>
</dbReference>
<dbReference type="Gene3D" id="2.20.70.10">
    <property type="match status" value="1"/>
</dbReference>
<dbReference type="SUPFAM" id="SSF51045">
    <property type="entry name" value="WW domain"/>
    <property type="match status" value="1"/>
</dbReference>
<dbReference type="InterPro" id="IPR036020">
    <property type="entry name" value="WW_dom_sf"/>
</dbReference>
<dbReference type="SMART" id="SM00456">
    <property type="entry name" value="WW"/>
    <property type="match status" value="2"/>
</dbReference>
<feature type="compositionally biased region" description="Basic and acidic residues" evidence="1">
    <location>
        <begin position="741"/>
        <end position="753"/>
    </location>
</feature>
<proteinExistence type="predicted"/>
<feature type="compositionally biased region" description="Polar residues" evidence="1">
    <location>
        <begin position="316"/>
        <end position="334"/>
    </location>
</feature>
<feature type="compositionally biased region" description="Acidic residues" evidence="1">
    <location>
        <begin position="823"/>
        <end position="832"/>
    </location>
</feature>